<evidence type="ECO:0000256" key="6">
    <source>
        <dbReference type="PROSITE-ProRule" id="PRU00433"/>
    </source>
</evidence>
<evidence type="ECO:0000313" key="11">
    <source>
        <dbReference type="Proteomes" id="UP000234479"/>
    </source>
</evidence>
<dbReference type="SUPFAM" id="SSF46626">
    <property type="entry name" value="Cytochrome c"/>
    <property type="match status" value="1"/>
</dbReference>
<dbReference type="PRINTS" id="PR00604">
    <property type="entry name" value="CYTCHRMECIAB"/>
</dbReference>
<evidence type="ECO:0000259" key="9">
    <source>
        <dbReference type="PROSITE" id="PS51007"/>
    </source>
</evidence>
<feature type="signal peptide" evidence="8">
    <location>
        <begin position="1"/>
        <end position="21"/>
    </location>
</feature>
<dbReference type="InterPro" id="IPR002327">
    <property type="entry name" value="Cyt_c_1A/1B"/>
</dbReference>
<evidence type="ECO:0000256" key="7">
    <source>
        <dbReference type="SAM" id="MobiDB-lite"/>
    </source>
</evidence>
<reference evidence="10 11" key="1">
    <citation type="submission" date="2017-12" db="EMBL/GenBank/DDBJ databases">
        <title>The genome sequence of Caulobacter sp. 410.</title>
        <authorList>
            <person name="Gao J."/>
            <person name="Mao X."/>
            <person name="Sun J."/>
        </authorList>
    </citation>
    <scope>NUCLEOTIDE SEQUENCE [LARGE SCALE GENOMIC DNA]</scope>
    <source>
        <strain evidence="10 11">410</strain>
    </source>
</reference>
<keyword evidence="8" id="KW-0732">Signal</keyword>
<evidence type="ECO:0000256" key="2">
    <source>
        <dbReference type="ARBA" id="ARBA00022617"/>
    </source>
</evidence>
<dbReference type="InterPro" id="IPR036909">
    <property type="entry name" value="Cyt_c-like_dom_sf"/>
</dbReference>
<dbReference type="EMBL" id="PJRS01000017">
    <property type="protein sequence ID" value="PLR26828.1"/>
    <property type="molecule type" value="Genomic_DNA"/>
</dbReference>
<keyword evidence="5 6" id="KW-0408">Iron</keyword>
<accession>A0A2N5DL87</accession>
<proteinExistence type="predicted"/>
<dbReference type="OrthoDB" id="9805828at2"/>
<comment type="caution">
    <text evidence="10">The sequence shown here is derived from an EMBL/GenBank/DDBJ whole genome shotgun (WGS) entry which is preliminary data.</text>
</comment>
<organism evidence="10 11">
    <name type="scientific">Caulobacter zeae</name>
    <dbReference type="NCBI Taxonomy" id="2055137"/>
    <lineage>
        <taxon>Bacteria</taxon>
        <taxon>Pseudomonadati</taxon>
        <taxon>Pseudomonadota</taxon>
        <taxon>Alphaproteobacteria</taxon>
        <taxon>Caulobacterales</taxon>
        <taxon>Caulobacteraceae</taxon>
        <taxon>Caulobacter</taxon>
    </lineage>
</organism>
<dbReference type="RefSeq" id="WP_101717608.1">
    <property type="nucleotide sequence ID" value="NZ_PJRS01000017.1"/>
</dbReference>
<dbReference type="PANTHER" id="PTHR11961">
    <property type="entry name" value="CYTOCHROME C"/>
    <property type="match status" value="1"/>
</dbReference>
<feature type="region of interest" description="Disordered" evidence="7">
    <location>
        <begin position="28"/>
        <end position="47"/>
    </location>
</feature>
<evidence type="ECO:0000313" key="10">
    <source>
        <dbReference type="EMBL" id="PLR26828.1"/>
    </source>
</evidence>
<keyword evidence="2 6" id="KW-0349">Heme</keyword>
<dbReference type="GO" id="GO:0046872">
    <property type="term" value="F:metal ion binding"/>
    <property type="evidence" value="ECO:0007669"/>
    <property type="project" value="UniProtKB-KW"/>
</dbReference>
<feature type="chain" id="PRO_5014963274" evidence="8">
    <location>
        <begin position="22"/>
        <end position="180"/>
    </location>
</feature>
<keyword evidence="3 6" id="KW-0479">Metal-binding</keyword>
<dbReference type="Pfam" id="PF00034">
    <property type="entry name" value="Cytochrom_C"/>
    <property type="match status" value="1"/>
</dbReference>
<keyword evidence="11" id="KW-1185">Reference proteome</keyword>
<dbReference type="PROSITE" id="PS51257">
    <property type="entry name" value="PROKAR_LIPOPROTEIN"/>
    <property type="match status" value="1"/>
</dbReference>
<dbReference type="GO" id="GO:0020037">
    <property type="term" value="F:heme binding"/>
    <property type="evidence" value="ECO:0007669"/>
    <property type="project" value="InterPro"/>
</dbReference>
<dbReference type="Gene3D" id="1.10.760.10">
    <property type="entry name" value="Cytochrome c-like domain"/>
    <property type="match status" value="1"/>
</dbReference>
<evidence type="ECO:0000256" key="4">
    <source>
        <dbReference type="ARBA" id="ARBA00022982"/>
    </source>
</evidence>
<protein>
    <submittedName>
        <fullName evidence="10">Cytochrome c family protein</fullName>
    </submittedName>
</protein>
<evidence type="ECO:0000256" key="3">
    <source>
        <dbReference type="ARBA" id="ARBA00022723"/>
    </source>
</evidence>
<gene>
    <name evidence="10" type="ORF">SGCZBJ_08680</name>
</gene>
<keyword evidence="1" id="KW-0813">Transport</keyword>
<feature type="domain" description="Cytochrome c" evidence="9">
    <location>
        <begin position="62"/>
        <end position="162"/>
    </location>
</feature>
<evidence type="ECO:0000256" key="8">
    <source>
        <dbReference type="SAM" id="SignalP"/>
    </source>
</evidence>
<evidence type="ECO:0000256" key="5">
    <source>
        <dbReference type="ARBA" id="ARBA00023004"/>
    </source>
</evidence>
<dbReference type="AlphaFoldDB" id="A0A2N5DL87"/>
<dbReference type="Proteomes" id="UP000234479">
    <property type="component" value="Unassembled WGS sequence"/>
</dbReference>
<dbReference type="GO" id="GO:0009055">
    <property type="term" value="F:electron transfer activity"/>
    <property type="evidence" value="ECO:0007669"/>
    <property type="project" value="InterPro"/>
</dbReference>
<name>A0A2N5DL87_9CAUL</name>
<evidence type="ECO:0000256" key="1">
    <source>
        <dbReference type="ARBA" id="ARBA00022448"/>
    </source>
</evidence>
<dbReference type="InterPro" id="IPR009056">
    <property type="entry name" value="Cyt_c-like_dom"/>
</dbReference>
<dbReference type="PROSITE" id="PS51007">
    <property type="entry name" value="CYTC"/>
    <property type="match status" value="1"/>
</dbReference>
<sequence length="180" mass="18558">MRTLTVVATATLCLSISLSLAACSKGGETSGEGAAATPPPPPPTPAEKAAALAALPAPYNTGDLLNGQSKFALCRSCHTITPGGPNMTGPNLYGLFGRKAGTHPKYAYSDAVKNAGFTWDAGRLDHWLDNPRTFLPGTKMTFAGLSNPKDRIDLIAYLKVETGYKPGPSAATAPAPSSAQ</sequence>
<keyword evidence="4" id="KW-0249">Electron transport</keyword>